<sequence>MLCNVCNITFFCTPSRKALTYHGAHRYTQPQPNARLLVIWATKATRLRGVH</sequence>
<proteinExistence type="predicted"/>
<name>A0A7C3DH97_MEIRU</name>
<comment type="caution">
    <text evidence="1">The sequence shown here is derived from an EMBL/GenBank/DDBJ whole genome shotgun (WGS) entry which is preliminary data.</text>
</comment>
<protein>
    <submittedName>
        <fullName evidence="1">Uncharacterized protein</fullName>
    </submittedName>
</protein>
<dbReference type="AlphaFoldDB" id="A0A7C3DH97"/>
<reference evidence="1" key="1">
    <citation type="journal article" date="2020" name="mSystems">
        <title>Genome- and Community-Level Interaction Insights into Carbon Utilization and Element Cycling Functions of Hydrothermarchaeota in Hydrothermal Sediment.</title>
        <authorList>
            <person name="Zhou Z."/>
            <person name="Liu Y."/>
            <person name="Xu W."/>
            <person name="Pan J."/>
            <person name="Luo Z.H."/>
            <person name="Li M."/>
        </authorList>
    </citation>
    <scope>NUCLEOTIDE SEQUENCE [LARGE SCALE GENOMIC DNA]</scope>
    <source>
        <strain evidence="1">SpSt-524</strain>
    </source>
</reference>
<organism evidence="1">
    <name type="scientific">Meiothermus ruber</name>
    <dbReference type="NCBI Taxonomy" id="277"/>
    <lineage>
        <taxon>Bacteria</taxon>
        <taxon>Thermotogati</taxon>
        <taxon>Deinococcota</taxon>
        <taxon>Deinococci</taxon>
        <taxon>Thermales</taxon>
        <taxon>Thermaceae</taxon>
        <taxon>Meiothermus</taxon>
    </lineage>
</organism>
<accession>A0A7C3DH97</accession>
<evidence type="ECO:0000313" key="1">
    <source>
        <dbReference type="EMBL" id="HFG21330.1"/>
    </source>
</evidence>
<dbReference type="EMBL" id="DSWI01000026">
    <property type="protein sequence ID" value="HFG21330.1"/>
    <property type="molecule type" value="Genomic_DNA"/>
</dbReference>
<gene>
    <name evidence="1" type="ORF">ENS82_11600</name>
</gene>